<dbReference type="Gene3D" id="3.30.43.10">
    <property type="entry name" value="Uridine Diphospho-n-acetylenolpyruvylglucosamine Reductase, domain 2"/>
    <property type="match status" value="1"/>
</dbReference>
<dbReference type="Gene3D" id="3.30.390.50">
    <property type="entry name" value="CO dehydrogenase flavoprotein, C-terminal domain"/>
    <property type="match status" value="1"/>
</dbReference>
<dbReference type="SMART" id="SM01092">
    <property type="entry name" value="CO_deh_flav_C"/>
    <property type="match status" value="1"/>
</dbReference>
<gene>
    <name evidence="5" type="ORF">E6G99_07990</name>
</gene>
<dbReference type="Pfam" id="PF00941">
    <property type="entry name" value="FAD_binding_5"/>
    <property type="match status" value="1"/>
</dbReference>
<dbReference type="Pfam" id="PF03450">
    <property type="entry name" value="CO_deh_flav_C"/>
    <property type="match status" value="1"/>
</dbReference>
<protein>
    <submittedName>
        <fullName evidence="5">Xanthine dehydrogenase family protein subunit M</fullName>
    </submittedName>
</protein>
<feature type="domain" description="FAD-binding PCMH-type" evidence="4">
    <location>
        <begin position="1"/>
        <end position="177"/>
    </location>
</feature>
<sequence>MKPAPFQYVAPESVEETVALLRDHGADGKLLAGGQSLVPLLNMRLARPSVIIDLNRVRGLDYIRQENGEIAIGAMTRQRAAERSAVVARRLPLLADALPLVGHLQIRTRGTVGGSIAHADPSAELPAVLAALDGTVIVKGSGGTRRLGAREFFISYLTTALRPDELLVEVRFPAHEQHGTAFLEVARRHGDYALVGVGALVTLAGDICAQARLAFTGVGPVPVRIQDAEAVVTGKAVTDGTLAQLRKVVTHQIDPTGDIHASAEYRKEVAGVLAQRALRAATERAKMKQMGTR</sequence>
<dbReference type="EMBL" id="VBAJ01000198">
    <property type="protein sequence ID" value="TMJ07059.1"/>
    <property type="molecule type" value="Genomic_DNA"/>
</dbReference>
<dbReference type="Proteomes" id="UP000318661">
    <property type="component" value="Unassembled WGS sequence"/>
</dbReference>
<dbReference type="InterPro" id="IPR036318">
    <property type="entry name" value="FAD-bd_PCMH-like_sf"/>
</dbReference>
<evidence type="ECO:0000256" key="2">
    <source>
        <dbReference type="ARBA" id="ARBA00022827"/>
    </source>
</evidence>
<dbReference type="AlphaFoldDB" id="A0A537LGB9"/>
<dbReference type="InterPro" id="IPR016167">
    <property type="entry name" value="FAD-bd_PCMH_sub1"/>
</dbReference>
<dbReference type="PANTHER" id="PTHR42659">
    <property type="entry name" value="XANTHINE DEHYDROGENASE SUBUNIT C-RELATED"/>
    <property type="match status" value="1"/>
</dbReference>
<dbReference type="SUPFAM" id="SSF56176">
    <property type="entry name" value="FAD-binding/transporter-associated domain-like"/>
    <property type="match status" value="1"/>
</dbReference>
<dbReference type="InterPro" id="IPR016169">
    <property type="entry name" value="FAD-bd_PCMH_sub2"/>
</dbReference>
<evidence type="ECO:0000256" key="1">
    <source>
        <dbReference type="ARBA" id="ARBA00022630"/>
    </source>
</evidence>
<dbReference type="PROSITE" id="PS51387">
    <property type="entry name" value="FAD_PCMH"/>
    <property type="match status" value="1"/>
</dbReference>
<evidence type="ECO:0000256" key="3">
    <source>
        <dbReference type="ARBA" id="ARBA00023002"/>
    </source>
</evidence>
<dbReference type="SUPFAM" id="SSF55447">
    <property type="entry name" value="CO dehydrogenase flavoprotein C-terminal domain-like"/>
    <property type="match status" value="1"/>
</dbReference>
<evidence type="ECO:0000313" key="5">
    <source>
        <dbReference type="EMBL" id="TMJ07059.1"/>
    </source>
</evidence>
<evidence type="ECO:0000259" key="4">
    <source>
        <dbReference type="PROSITE" id="PS51387"/>
    </source>
</evidence>
<dbReference type="InterPro" id="IPR016166">
    <property type="entry name" value="FAD-bd_PCMH"/>
</dbReference>
<dbReference type="InterPro" id="IPR002346">
    <property type="entry name" value="Mopterin_DH_FAD-bd"/>
</dbReference>
<dbReference type="Gene3D" id="3.30.465.10">
    <property type="match status" value="1"/>
</dbReference>
<keyword evidence="3" id="KW-0560">Oxidoreductase</keyword>
<dbReference type="GO" id="GO:0071949">
    <property type="term" value="F:FAD binding"/>
    <property type="evidence" value="ECO:0007669"/>
    <property type="project" value="InterPro"/>
</dbReference>
<name>A0A537LGB9_9BACT</name>
<dbReference type="GO" id="GO:0016491">
    <property type="term" value="F:oxidoreductase activity"/>
    <property type="evidence" value="ECO:0007669"/>
    <property type="project" value="UniProtKB-KW"/>
</dbReference>
<evidence type="ECO:0000313" key="6">
    <source>
        <dbReference type="Proteomes" id="UP000318661"/>
    </source>
</evidence>
<organism evidence="5 6">
    <name type="scientific">Candidatus Segetimicrobium genomatis</name>
    <dbReference type="NCBI Taxonomy" id="2569760"/>
    <lineage>
        <taxon>Bacteria</taxon>
        <taxon>Bacillati</taxon>
        <taxon>Candidatus Sysuimicrobiota</taxon>
        <taxon>Candidatus Sysuimicrobiia</taxon>
        <taxon>Candidatus Sysuimicrobiales</taxon>
        <taxon>Candidatus Segetimicrobiaceae</taxon>
        <taxon>Candidatus Segetimicrobium</taxon>
    </lineage>
</organism>
<keyword evidence="1" id="KW-0285">Flavoprotein</keyword>
<proteinExistence type="predicted"/>
<dbReference type="InterPro" id="IPR036683">
    <property type="entry name" value="CO_DH_flav_C_dom_sf"/>
</dbReference>
<comment type="caution">
    <text evidence="5">The sequence shown here is derived from an EMBL/GenBank/DDBJ whole genome shotgun (WGS) entry which is preliminary data.</text>
</comment>
<dbReference type="InterPro" id="IPR051312">
    <property type="entry name" value="Diverse_Substr_Oxidored"/>
</dbReference>
<dbReference type="InterPro" id="IPR005107">
    <property type="entry name" value="CO_DH_flav_C"/>
</dbReference>
<accession>A0A537LGB9</accession>
<reference evidence="5 6" key="1">
    <citation type="journal article" date="2019" name="Nat. Microbiol.">
        <title>Mediterranean grassland soil C-N compound turnover is dependent on rainfall and depth, and is mediated by genomically divergent microorganisms.</title>
        <authorList>
            <person name="Diamond S."/>
            <person name="Andeer P.F."/>
            <person name="Li Z."/>
            <person name="Crits-Christoph A."/>
            <person name="Burstein D."/>
            <person name="Anantharaman K."/>
            <person name="Lane K.R."/>
            <person name="Thomas B.C."/>
            <person name="Pan C."/>
            <person name="Northen T.R."/>
            <person name="Banfield J.F."/>
        </authorList>
    </citation>
    <scope>NUCLEOTIDE SEQUENCE [LARGE SCALE GENOMIC DNA]</scope>
    <source>
        <strain evidence="5">NP_2</strain>
    </source>
</reference>
<dbReference type="PANTHER" id="PTHR42659:SF2">
    <property type="entry name" value="XANTHINE DEHYDROGENASE SUBUNIT C-RELATED"/>
    <property type="match status" value="1"/>
</dbReference>
<keyword evidence="2" id="KW-0274">FAD</keyword>